<dbReference type="GeneID" id="93101731"/>
<sequence length="277" mass="32299">MKKVFVILLTVFTVTSLSFGQNANKVLEEGKLLYRLEKASWYGTDIFLEKFAHKKDIAGGYLSYMNEKNQIVNIFFEKGNPSQILVRFEFESMPQTNPIKIDTINQIATQQEMDLIAIRQEAVQQVYENKEGFFTFYENTSLNFIPLIRNGKKQVFILTGSQVPNVVNIGNDYLLIYNKKHKLTKKEKLHNTLLQFKGKSDDPENPITSTHHSHILSDIINSTDICTLLLYKDFVEWKQHYVISKKYVSIFDLEKEDLVVLTRKAWDKIAKFQEKKQ</sequence>
<name>A0A7W6HZT9_9BACT</name>
<accession>A0A7W6HZT9</accession>
<dbReference type="OrthoDB" id="1075024at2"/>
<keyword evidence="2" id="KW-1185">Reference proteome</keyword>
<dbReference type="EMBL" id="JACIES010000016">
    <property type="protein sequence ID" value="MBB4028032.1"/>
    <property type="molecule type" value="Genomic_DNA"/>
</dbReference>
<reference evidence="1 2" key="1">
    <citation type="submission" date="2020-08" db="EMBL/GenBank/DDBJ databases">
        <title>Genomic Encyclopedia of Type Strains, Phase IV (KMG-IV): sequencing the most valuable type-strain genomes for metagenomic binning, comparative biology and taxonomic classification.</title>
        <authorList>
            <person name="Goeker M."/>
        </authorList>
    </citation>
    <scope>NUCLEOTIDE SEQUENCE [LARGE SCALE GENOMIC DNA]</scope>
    <source>
        <strain evidence="1 2">DSM 105721</strain>
    </source>
</reference>
<proteinExistence type="predicted"/>
<dbReference type="RefSeq" id="WP_151412194.1">
    <property type="nucleotide sequence ID" value="NZ_BMOZ01000021.1"/>
</dbReference>
<comment type="caution">
    <text evidence="1">The sequence shown here is derived from an EMBL/GenBank/DDBJ whole genome shotgun (WGS) entry which is preliminary data.</text>
</comment>
<dbReference type="Proteomes" id="UP000546007">
    <property type="component" value="Unassembled WGS sequence"/>
</dbReference>
<dbReference type="AlphaFoldDB" id="A0A7W6HZT9"/>
<protein>
    <submittedName>
        <fullName evidence="1">Uncharacterized protein</fullName>
    </submittedName>
</protein>
<organism evidence="1 2">
    <name type="scientific">Butyricimonas faecihominis</name>
    <dbReference type="NCBI Taxonomy" id="1472416"/>
    <lineage>
        <taxon>Bacteria</taxon>
        <taxon>Pseudomonadati</taxon>
        <taxon>Bacteroidota</taxon>
        <taxon>Bacteroidia</taxon>
        <taxon>Bacteroidales</taxon>
        <taxon>Odoribacteraceae</taxon>
        <taxon>Butyricimonas</taxon>
    </lineage>
</organism>
<evidence type="ECO:0000313" key="1">
    <source>
        <dbReference type="EMBL" id="MBB4028032.1"/>
    </source>
</evidence>
<evidence type="ECO:0000313" key="2">
    <source>
        <dbReference type="Proteomes" id="UP000546007"/>
    </source>
</evidence>
<gene>
    <name evidence="1" type="ORF">GGR14_003855</name>
</gene>